<reference evidence="1 2" key="1">
    <citation type="submission" date="2018-10" db="EMBL/GenBank/DDBJ databases">
        <title>Sequencing the genomes of 1000 actinobacteria strains.</title>
        <authorList>
            <person name="Klenk H.-P."/>
        </authorList>
    </citation>
    <scope>NUCLEOTIDE SEQUENCE [LARGE SCALE GENOMIC DNA]</scope>
    <source>
        <strain evidence="1 2">DSM 43911</strain>
    </source>
</reference>
<keyword evidence="2" id="KW-1185">Reference proteome</keyword>
<dbReference type="EMBL" id="RBXR01000001">
    <property type="protein sequence ID" value="RKT68007.1"/>
    <property type="molecule type" value="Genomic_DNA"/>
</dbReference>
<dbReference type="Proteomes" id="UP000272729">
    <property type="component" value="Unassembled WGS sequence"/>
</dbReference>
<dbReference type="InterPro" id="IPR053977">
    <property type="entry name" value="Rv2466c-like"/>
</dbReference>
<sequence>MTTVDLWFDPVCPWAWVASRWVLEVEQVRPVQARFRVFSLSLHNEDREVDPWYRQWLDARWGPARVVAAAEQQHGEDVVRDLYTAFGTRIHVDKHLVDDALSRAALADVGLPPSLADAAHRSDLDDVLRKGNRAALEPLGEDLGVPALHIPQDDGTVSAFFGPVVSPAPRGEAAGRLWDGIALLAGTDGFFELKRGRTRKPV</sequence>
<gene>
    <name evidence="1" type="ORF">DFJ66_1188</name>
</gene>
<dbReference type="SUPFAM" id="SSF52833">
    <property type="entry name" value="Thioredoxin-like"/>
    <property type="match status" value="1"/>
</dbReference>
<dbReference type="AlphaFoldDB" id="A0A495X296"/>
<proteinExistence type="predicted"/>
<dbReference type="CDD" id="cd02972">
    <property type="entry name" value="DsbA_family"/>
    <property type="match status" value="1"/>
</dbReference>
<dbReference type="Gene3D" id="3.40.30.10">
    <property type="entry name" value="Glutaredoxin"/>
    <property type="match status" value="1"/>
</dbReference>
<evidence type="ECO:0008006" key="3">
    <source>
        <dbReference type="Google" id="ProtNLM"/>
    </source>
</evidence>
<evidence type="ECO:0000313" key="2">
    <source>
        <dbReference type="Proteomes" id="UP000272729"/>
    </source>
</evidence>
<dbReference type="OrthoDB" id="4125991at2"/>
<dbReference type="RefSeq" id="WP_121218697.1">
    <property type="nucleotide sequence ID" value="NZ_JBIUBA010000013.1"/>
</dbReference>
<name>A0A495X296_9PSEU</name>
<accession>A0A495X296</accession>
<dbReference type="InterPro" id="IPR036249">
    <property type="entry name" value="Thioredoxin-like_sf"/>
</dbReference>
<organism evidence="1 2">
    <name type="scientific">Saccharothrix variisporea</name>
    <dbReference type="NCBI Taxonomy" id="543527"/>
    <lineage>
        <taxon>Bacteria</taxon>
        <taxon>Bacillati</taxon>
        <taxon>Actinomycetota</taxon>
        <taxon>Actinomycetes</taxon>
        <taxon>Pseudonocardiales</taxon>
        <taxon>Pseudonocardiaceae</taxon>
        <taxon>Saccharothrix</taxon>
    </lineage>
</organism>
<evidence type="ECO:0000313" key="1">
    <source>
        <dbReference type="EMBL" id="RKT68007.1"/>
    </source>
</evidence>
<comment type="caution">
    <text evidence="1">The sequence shown here is derived from an EMBL/GenBank/DDBJ whole genome shotgun (WGS) entry which is preliminary data.</text>
</comment>
<dbReference type="Pfam" id="PF22234">
    <property type="entry name" value="Rv2466c-like"/>
    <property type="match status" value="1"/>
</dbReference>
<protein>
    <recommendedName>
        <fullName evidence="3">DSBA-like thioredoxin domain-containing protein</fullName>
    </recommendedName>
</protein>